<name>A0AA35XMU0_GEOBA</name>
<evidence type="ECO:0000313" key="1">
    <source>
        <dbReference type="EMBL" id="CAI8058375.1"/>
    </source>
</evidence>
<sequence>MADHLWLIGSPETVAAKLRRLYGDVGGFGALLMLVYDHWQDQEGWDKSTHLLAEKVMPMVADLTGEAA</sequence>
<comment type="caution">
    <text evidence="1">The sequence shown here is derived from an EMBL/GenBank/DDBJ whole genome shotgun (WGS) entry which is preliminary data.</text>
</comment>
<evidence type="ECO:0000313" key="2">
    <source>
        <dbReference type="Proteomes" id="UP001174909"/>
    </source>
</evidence>
<dbReference type="AlphaFoldDB" id="A0AA35XMU0"/>
<dbReference type="Gene3D" id="3.20.20.30">
    <property type="entry name" value="Luciferase-like domain"/>
    <property type="match status" value="1"/>
</dbReference>
<accession>A0AA35XMU0</accession>
<gene>
    <name evidence="1" type="ORF">GBAR_LOCUS31739</name>
</gene>
<dbReference type="GO" id="GO:0016705">
    <property type="term" value="F:oxidoreductase activity, acting on paired donors, with incorporation or reduction of molecular oxygen"/>
    <property type="evidence" value="ECO:0007669"/>
    <property type="project" value="InterPro"/>
</dbReference>
<reference evidence="1" key="1">
    <citation type="submission" date="2023-03" db="EMBL/GenBank/DDBJ databases">
        <authorList>
            <person name="Steffen K."/>
            <person name="Cardenas P."/>
        </authorList>
    </citation>
    <scope>NUCLEOTIDE SEQUENCE</scope>
</reference>
<dbReference type="InterPro" id="IPR036661">
    <property type="entry name" value="Luciferase-like_sf"/>
</dbReference>
<dbReference type="SUPFAM" id="SSF51679">
    <property type="entry name" value="Bacterial luciferase-like"/>
    <property type="match status" value="1"/>
</dbReference>
<protein>
    <submittedName>
        <fullName evidence="1">2,5-diketocamphane 1,2-monooxygenase 1</fullName>
    </submittedName>
</protein>
<dbReference type="Proteomes" id="UP001174909">
    <property type="component" value="Unassembled WGS sequence"/>
</dbReference>
<proteinExistence type="predicted"/>
<keyword evidence="2" id="KW-1185">Reference proteome</keyword>
<organism evidence="1 2">
    <name type="scientific">Geodia barretti</name>
    <name type="common">Barrett's horny sponge</name>
    <dbReference type="NCBI Taxonomy" id="519541"/>
    <lineage>
        <taxon>Eukaryota</taxon>
        <taxon>Metazoa</taxon>
        <taxon>Porifera</taxon>
        <taxon>Demospongiae</taxon>
        <taxon>Heteroscleromorpha</taxon>
        <taxon>Tetractinellida</taxon>
        <taxon>Astrophorina</taxon>
        <taxon>Geodiidae</taxon>
        <taxon>Geodia</taxon>
    </lineage>
</organism>
<dbReference type="EMBL" id="CASHTH010004508">
    <property type="protein sequence ID" value="CAI8058375.1"/>
    <property type="molecule type" value="Genomic_DNA"/>
</dbReference>